<evidence type="ECO:0000313" key="2">
    <source>
        <dbReference type="EMBL" id="KKQ96773.1"/>
    </source>
</evidence>
<organism evidence="2 3">
    <name type="scientific">Candidatus Woesebacteria bacterium GW2011_GWA1_39_12</name>
    <dbReference type="NCBI Taxonomy" id="1618549"/>
    <lineage>
        <taxon>Bacteria</taxon>
        <taxon>Candidatus Woeseibacteriota</taxon>
    </lineage>
</organism>
<feature type="transmembrane region" description="Helical" evidence="1">
    <location>
        <begin position="235"/>
        <end position="252"/>
    </location>
</feature>
<dbReference type="EMBL" id="LBWA01000025">
    <property type="protein sequence ID" value="KKQ96773.1"/>
    <property type="molecule type" value="Genomic_DNA"/>
</dbReference>
<feature type="transmembrane region" description="Helical" evidence="1">
    <location>
        <begin position="21"/>
        <end position="38"/>
    </location>
</feature>
<feature type="transmembrane region" description="Helical" evidence="1">
    <location>
        <begin position="156"/>
        <end position="177"/>
    </location>
</feature>
<keyword evidence="1" id="KW-0812">Transmembrane</keyword>
<gene>
    <name evidence="2" type="ORF">UT23_C0025G0004</name>
</gene>
<proteinExistence type="predicted"/>
<name>A0A0G0LXV9_9BACT</name>
<feature type="transmembrane region" description="Helical" evidence="1">
    <location>
        <begin position="124"/>
        <end position="144"/>
    </location>
</feature>
<feature type="transmembrane region" description="Helical" evidence="1">
    <location>
        <begin position="416"/>
        <end position="434"/>
    </location>
</feature>
<feature type="transmembrane region" description="Helical" evidence="1">
    <location>
        <begin position="309"/>
        <end position="330"/>
    </location>
</feature>
<evidence type="ECO:0000256" key="1">
    <source>
        <dbReference type="SAM" id="Phobius"/>
    </source>
</evidence>
<accession>A0A0G0LXV9</accession>
<dbReference type="AlphaFoldDB" id="A0A0G0LXV9"/>
<sequence>MIDQIDFKRKLTSKIRKHKQLIILFGLLIAGFLLRIYFADKFIKESGDLRLYADWGEKFWEYGSKEFYFFEKWYYSPPNYPPLLSLIYAGSYWLYDHKYVLAQIHNATKLVPAFFIVYFYDHGYYLLLKLPGILADLGLAYLIYKVVFQLTNNTKRALAAFSFYLFNPISIFLSGAWGQTDSLVAFFGMLSFLVLFTGNAWLSIPLLFISFYIKPNFGVFIPLYILLFIVKRPKIAQVAFGLFFAFIVFYLTTEPFAKEGLASFISWLAKERLLPTATVTHKASVSAFNFHTIFFTIDKTSDKAGVLGIPANIFGLIIYFLTNILSFIYLKRKKYSLESIMVALFAIGFSSFLFWTNMLERYFFSSYVPLIVVAFADLRMFKYMILISLTTFLNLIYSFFRRTVGVIADLLTKDNFLMIRTLSVVNLISWYFVLKQIYVVKFKGGANNS</sequence>
<comment type="caution">
    <text evidence="2">The sequence shown here is derived from an EMBL/GenBank/DDBJ whole genome shotgun (WGS) entry which is preliminary data.</text>
</comment>
<protein>
    <submittedName>
        <fullName evidence="2">Integral membrane protein-like protein</fullName>
    </submittedName>
</protein>
<feature type="transmembrane region" description="Helical" evidence="1">
    <location>
        <begin position="183"/>
        <end position="204"/>
    </location>
</feature>
<feature type="transmembrane region" description="Helical" evidence="1">
    <location>
        <begin position="383"/>
        <end position="400"/>
    </location>
</feature>
<dbReference type="Proteomes" id="UP000034325">
    <property type="component" value="Unassembled WGS sequence"/>
</dbReference>
<feature type="transmembrane region" description="Helical" evidence="1">
    <location>
        <begin position="211"/>
        <end position="229"/>
    </location>
</feature>
<evidence type="ECO:0000313" key="3">
    <source>
        <dbReference type="Proteomes" id="UP000034325"/>
    </source>
</evidence>
<keyword evidence="1" id="KW-0472">Membrane</keyword>
<reference evidence="2 3" key="1">
    <citation type="journal article" date="2015" name="Nature">
        <title>rRNA introns, odd ribosomes, and small enigmatic genomes across a large radiation of phyla.</title>
        <authorList>
            <person name="Brown C.T."/>
            <person name="Hug L.A."/>
            <person name="Thomas B.C."/>
            <person name="Sharon I."/>
            <person name="Castelle C.J."/>
            <person name="Singh A."/>
            <person name="Wilkins M.J."/>
            <person name="Williams K.H."/>
            <person name="Banfield J.F."/>
        </authorList>
    </citation>
    <scope>NUCLEOTIDE SEQUENCE [LARGE SCALE GENOMIC DNA]</scope>
</reference>
<keyword evidence="1" id="KW-1133">Transmembrane helix</keyword>
<feature type="transmembrane region" description="Helical" evidence="1">
    <location>
        <begin position="337"/>
        <end position="356"/>
    </location>
</feature>